<name>A0ABW5A1E2_9BACL</name>
<evidence type="ECO:0000256" key="1">
    <source>
        <dbReference type="SAM" id="MobiDB-lite"/>
    </source>
</evidence>
<dbReference type="PROSITE" id="PS51257">
    <property type="entry name" value="PROKAR_LIPOPROTEIN"/>
    <property type="match status" value="1"/>
</dbReference>
<gene>
    <name evidence="2" type="ORF">ACFSOY_17570</name>
</gene>
<evidence type="ECO:0000313" key="2">
    <source>
        <dbReference type="EMBL" id="MFD2171775.1"/>
    </source>
</evidence>
<dbReference type="Proteomes" id="UP001597343">
    <property type="component" value="Unassembled WGS sequence"/>
</dbReference>
<feature type="region of interest" description="Disordered" evidence="1">
    <location>
        <begin position="20"/>
        <end position="42"/>
    </location>
</feature>
<dbReference type="RefSeq" id="WP_386048868.1">
    <property type="nucleotide sequence ID" value="NZ_JBHUIO010000011.1"/>
</dbReference>
<accession>A0ABW5A1E2</accession>
<keyword evidence="3" id="KW-1185">Reference proteome</keyword>
<evidence type="ECO:0000313" key="3">
    <source>
        <dbReference type="Proteomes" id="UP001597343"/>
    </source>
</evidence>
<dbReference type="EMBL" id="JBHUIO010000011">
    <property type="protein sequence ID" value="MFD2171775.1"/>
    <property type="molecule type" value="Genomic_DNA"/>
</dbReference>
<reference evidence="3" key="1">
    <citation type="journal article" date="2019" name="Int. J. Syst. Evol. Microbiol.">
        <title>The Global Catalogue of Microorganisms (GCM) 10K type strain sequencing project: providing services to taxonomists for standard genome sequencing and annotation.</title>
        <authorList>
            <consortium name="The Broad Institute Genomics Platform"/>
            <consortium name="The Broad Institute Genome Sequencing Center for Infectious Disease"/>
            <person name="Wu L."/>
            <person name="Ma J."/>
        </authorList>
    </citation>
    <scope>NUCLEOTIDE SEQUENCE [LARGE SCALE GENOMIC DNA]</scope>
    <source>
        <strain evidence="3">CGMCC 1.13574</strain>
    </source>
</reference>
<proteinExistence type="predicted"/>
<sequence>MKRLVLSGLLLTVAVTFTGCGGEHTDHGASQTNQTEHTNHQH</sequence>
<comment type="caution">
    <text evidence="2">The sequence shown here is derived from an EMBL/GenBank/DDBJ whole genome shotgun (WGS) entry which is preliminary data.</text>
</comment>
<protein>
    <submittedName>
        <fullName evidence="2">Uncharacterized protein</fullName>
    </submittedName>
</protein>
<organism evidence="2 3">
    <name type="scientific">Tumebacillus lipolyticus</name>
    <dbReference type="NCBI Taxonomy" id="1280370"/>
    <lineage>
        <taxon>Bacteria</taxon>
        <taxon>Bacillati</taxon>
        <taxon>Bacillota</taxon>
        <taxon>Bacilli</taxon>
        <taxon>Bacillales</taxon>
        <taxon>Alicyclobacillaceae</taxon>
        <taxon>Tumebacillus</taxon>
    </lineage>
</organism>